<gene>
    <name evidence="1" type="ORF">VQ7734_00191</name>
</gene>
<evidence type="ECO:0000313" key="1">
    <source>
        <dbReference type="EMBL" id="SHO54477.1"/>
    </source>
</evidence>
<dbReference type="AlphaFoldDB" id="A0A1M7YPD6"/>
<evidence type="ECO:0008006" key="3">
    <source>
        <dbReference type="Google" id="ProtNLM"/>
    </source>
</evidence>
<name>A0A1M7YPD6_9VIBR</name>
<protein>
    <recommendedName>
        <fullName evidence="3">N-acetyltransferase domain-containing protein</fullName>
    </recommendedName>
</protein>
<accession>A0A1M7YPD6</accession>
<dbReference type="EMBL" id="FRFG01000003">
    <property type="protein sequence ID" value="SHO54477.1"/>
    <property type="molecule type" value="Genomic_DNA"/>
</dbReference>
<sequence>MGDEEMNFTLIRPGRADINTQFSLLRPAFNGVPAAKYEYQFCCEAVMNRRASLYQLKGPGVSVRFAGYVTDDNQYLILAMTGRGLKQAAPHIIDAVRSQGYETIKYHTVRPGMTRLLRSFGFTVVKTSGHESVLTLNLGGLH</sequence>
<dbReference type="STRING" id="1117707.VQ7734_00191"/>
<keyword evidence="2" id="KW-1185">Reference proteome</keyword>
<proteinExistence type="predicted"/>
<reference evidence="2" key="1">
    <citation type="submission" date="2016-12" db="EMBL/GenBank/DDBJ databases">
        <authorList>
            <person name="Rodrigo-Torres L."/>
            <person name="Arahal R.D."/>
            <person name="Lucena T."/>
        </authorList>
    </citation>
    <scope>NUCLEOTIDE SEQUENCE [LARGE SCALE GENOMIC DNA]</scope>
</reference>
<dbReference type="Proteomes" id="UP000184600">
    <property type="component" value="Unassembled WGS sequence"/>
</dbReference>
<evidence type="ECO:0000313" key="2">
    <source>
        <dbReference type="Proteomes" id="UP000184600"/>
    </source>
</evidence>
<organism evidence="1 2">
    <name type="scientific">Vibrio quintilis</name>
    <dbReference type="NCBI Taxonomy" id="1117707"/>
    <lineage>
        <taxon>Bacteria</taxon>
        <taxon>Pseudomonadati</taxon>
        <taxon>Pseudomonadota</taxon>
        <taxon>Gammaproteobacteria</taxon>
        <taxon>Vibrionales</taxon>
        <taxon>Vibrionaceae</taxon>
        <taxon>Vibrio</taxon>
    </lineage>
</organism>